<dbReference type="InterPro" id="IPR011042">
    <property type="entry name" value="6-blade_b-propeller_TolB-like"/>
</dbReference>
<gene>
    <name evidence="2" type="ORF">METZ01_LOCUS249633</name>
</gene>
<organism evidence="2">
    <name type="scientific">marine metagenome</name>
    <dbReference type="NCBI Taxonomy" id="408172"/>
    <lineage>
        <taxon>unclassified sequences</taxon>
        <taxon>metagenomes</taxon>
        <taxon>ecological metagenomes</taxon>
    </lineage>
</organism>
<evidence type="ECO:0000313" key="2">
    <source>
        <dbReference type="EMBL" id="SVB96779.1"/>
    </source>
</evidence>
<dbReference type="InterPro" id="IPR051262">
    <property type="entry name" value="SMP-30/CGR1_Lactonase"/>
</dbReference>
<protein>
    <recommendedName>
        <fullName evidence="1">SMP-30/Gluconolactonase/LRE-like region domain-containing protein</fullName>
    </recommendedName>
</protein>
<dbReference type="EMBL" id="UINC01066261">
    <property type="protein sequence ID" value="SVB96779.1"/>
    <property type="molecule type" value="Genomic_DNA"/>
</dbReference>
<proteinExistence type="predicted"/>
<dbReference type="SUPFAM" id="SSF63829">
    <property type="entry name" value="Calcium-dependent phosphotriesterase"/>
    <property type="match status" value="1"/>
</dbReference>
<reference evidence="2" key="1">
    <citation type="submission" date="2018-05" db="EMBL/GenBank/DDBJ databases">
        <authorList>
            <person name="Lanie J.A."/>
            <person name="Ng W.-L."/>
            <person name="Kazmierczak K.M."/>
            <person name="Andrzejewski T.M."/>
            <person name="Davidsen T.M."/>
            <person name="Wayne K.J."/>
            <person name="Tettelin H."/>
            <person name="Glass J.I."/>
            <person name="Rusch D."/>
            <person name="Podicherti R."/>
            <person name="Tsui H.-C.T."/>
            <person name="Winkler M.E."/>
        </authorList>
    </citation>
    <scope>NUCLEOTIDE SEQUENCE</scope>
</reference>
<name>A0A382IBZ8_9ZZZZ</name>
<dbReference type="Gene3D" id="2.120.10.30">
    <property type="entry name" value="TolB, C-terminal domain"/>
    <property type="match status" value="1"/>
</dbReference>
<sequence length="304" mass="33157">MNLRARWILFLLAPGAAAMAQDEELYISRDLTPPDEFKAIEGPAVSADGVLYAVNFQRQGTIGSVRADGQAQLFLELADGSIGNGIRFDSHGAMLIADYTNHNVLRVDMATRTIDTLAHEPDMNQPNDLAIGADDRVYASDPNWGASTGQLWRIDPDGSVALLESGMGTTNGIEVSADERTLYVNESAQRNVWAYDLSAKGEVSAKRLLVRFDDFGMDGMRCDTQGNLYITRHGKGTVAKVSPTGELLREIQLTGQQPTNIAFGGPDGRTAYVTVNDRGNIETFRVETPGRSWALRRRPPPSGR</sequence>
<feature type="domain" description="SMP-30/Gluconolactonase/LRE-like region" evidence="1">
    <location>
        <begin position="41"/>
        <end position="275"/>
    </location>
</feature>
<accession>A0A382IBZ8</accession>
<dbReference type="Pfam" id="PF08450">
    <property type="entry name" value="SGL"/>
    <property type="match status" value="1"/>
</dbReference>
<dbReference type="AlphaFoldDB" id="A0A382IBZ8"/>
<dbReference type="PANTHER" id="PTHR47572">
    <property type="entry name" value="LIPOPROTEIN-RELATED"/>
    <property type="match status" value="1"/>
</dbReference>
<dbReference type="InterPro" id="IPR013658">
    <property type="entry name" value="SGL"/>
</dbReference>
<dbReference type="PANTHER" id="PTHR47572:SF5">
    <property type="entry name" value="BLR2277 PROTEIN"/>
    <property type="match status" value="1"/>
</dbReference>
<evidence type="ECO:0000259" key="1">
    <source>
        <dbReference type="Pfam" id="PF08450"/>
    </source>
</evidence>